<dbReference type="Proteomes" id="UP000237822">
    <property type="component" value="Unassembled WGS sequence"/>
</dbReference>
<dbReference type="PANTHER" id="PTHR11717:SF7">
    <property type="entry name" value="LOW MOLECULAR WEIGHT PHOSPHOTYROSINE PROTEIN PHOSPHATASE"/>
    <property type="match status" value="1"/>
</dbReference>
<evidence type="ECO:0000256" key="2">
    <source>
        <dbReference type="ARBA" id="ARBA00013064"/>
    </source>
</evidence>
<feature type="active site" description="Nucleophile" evidence="5">
    <location>
        <position position="34"/>
    </location>
</feature>
<dbReference type="AlphaFoldDB" id="A0A2T0UCP9"/>
<evidence type="ECO:0000256" key="5">
    <source>
        <dbReference type="PIRSR" id="PIRSR617867-1"/>
    </source>
</evidence>
<dbReference type="SMART" id="SM00226">
    <property type="entry name" value="LMWPc"/>
    <property type="match status" value="1"/>
</dbReference>
<comment type="similarity">
    <text evidence="1">Belongs to the low molecular weight phosphotyrosine protein phosphatase family.</text>
</comment>
<feature type="active site" description="Proton donor" evidence="5">
    <location>
        <position position="157"/>
    </location>
</feature>
<dbReference type="EMBL" id="PVTI01000022">
    <property type="protein sequence ID" value="PRY55664.1"/>
    <property type="molecule type" value="Genomic_DNA"/>
</dbReference>
<accession>A0A2T0UCP9</accession>
<dbReference type="InterPro" id="IPR036196">
    <property type="entry name" value="Ptyr_pPase_sf"/>
</dbReference>
<evidence type="ECO:0000313" key="9">
    <source>
        <dbReference type="Proteomes" id="UP000237822"/>
    </source>
</evidence>
<dbReference type="InterPro" id="IPR023485">
    <property type="entry name" value="Ptyr_pPase"/>
</dbReference>
<sequence>MTHGINDTKDETTTDTRDTTTGGERPAYRVAVVCTGNICRSPMGEWLLREALEEADVADVEVVSAGTSAEESGNPMDPRTIAVLQRRGHVDAGWDTHRARRFDADDFADLDLVLAADRGHERALRRLATTDEDRDKIRLIRSFDPDSADSGDLDMDDPWWGDDDAFDQTYDEVRAALPGIIEHIRETRS</sequence>
<dbReference type="PRINTS" id="PR00719">
    <property type="entry name" value="LMWPTPASE"/>
</dbReference>
<keyword evidence="3" id="KW-0378">Hydrolase</keyword>
<evidence type="ECO:0000313" key="8">
    <source>
        <dbReference type="EMBL" id="PRY55664.1"/>
    </source>
</evidence>
<evidence type="ECO:0000256" key="1">
    <source>
        <dbReference type="ARBA" id="ARBA00011063"/>
    </source>
</evidence>
<keyword evidence="9" id="KW-1185">Reference proteome</keyword>
<name>A0A2T0UCP9_9MICO</name>
<evidence type="ECO:0000256" key="6">
    <source>
        <dbReference type="SAM" id="MobiDB-lite"/>
    </source>
</evidence>
<dbReference type="SUPFAM" id="SSF52788">
    <property type="entry name" value="Phosphotyrosine protein phosphatases I"/>
    <property type="match status" value="1"/>
</dbReference>
<dbReference type="EC" id="3.1.3.48" evidence="2"/>
<evidence type="ECO:0000256" key="3">
    <source>
        <dbReference type="ARBA" id="ARBA00022801"/>
    </source>
</evidence>
<dbReference type="InterPro" id="IPR017867">
    <property type="entry name" value="Tyr_phospatase_low_mol_wt"/>
</dbReference>
<evidence type="ECO:0000256" key="4">
    <source>
        <dbReference type="ARBA" id="ARBA00022912"/>
    </source>
</evidence>
<keyword evidence="4" id="KW-0904">Protein phosphatase</keyword>
<organism evidence="8 9">
    <name type="scientific">Knoellia remsis</name>
    <dbReference type="NCBI Taxonomy" id="407159"/>
    <lineage>
        <taxon>Bacteria</taxon>
        <taxon>Bacillati</taxon>
        <taxon>Actinomycetota</taxon>
        <taxon>Actinomycetes</taxon>
        <taxon>Micrococcales</taxon>
        <taxon>Intrasporangiaceae</taxon>
        <taxon>Knoellia</taxon>
    </lineage>
</organism>
<dbReference type="Pfam" id="PF01451">
    <property type="entry name" value="LMWPc"/>
    <property type="match status" value="1"/>
</dbReference>
<reference evidence="8 9" key="1">
    <citation type="submission" date="2018-03" db="EMBL/GenBank/DDBJ databases">
        <title>Genomic Encyclopedia of Archaeal and Bacterial Type Strains, Phase II (KMG-II): from individual species to whole genera.</title>
        <authorList>
            <person name="Goeker M."/>
        </authorList>
    </citation>
    <scope>NUCLEOTIDE SEQUENCE [LARGE SCALE GENOMIC DNA]</scope>
    <source>
        <strain evidence="8 9">ATCC BAA-1496</strain>
    </source>
</reference>
<dbReference type="InterPro" id="IPR050438">
    <property type="entry name" value="LMW_PTPase"/>
</dbReference>
<feature type="region of interest" description="Disordered" evidence="6">
    <location>
        <begin position="1"/>
        <end position="23"/>
    </location>
</feature>
<gene>
    <name evidence="8" type="ORF">BCF74_12248</name>
</gene>
<dbReference type="GO" id="GO:0004725">
    <property type="term" value="F:protein tyrosine phosphatase activity"/>
    <property type="evidence" value="ECO:0007669"/>
    <property type="project" value="UniProtKB-EC"/>
</dbReference>
<feature type="domain" description="Phosphotyrosine protein phosphatase I" evidence="7">
    <location>
        <begin position="28"/>
        <end position="183"/>
    </location>
</feature>
<dbReference type="RefSeq" id="WP_245889343.1">
    <property type="nucleotide sequence ID" value="NZ_PVTI01000022.1"/>
</dbReference>
<feature type="compositionally biased region" description="Basic and acidic residues" evidence="6">
    <location>
        <begin position="1"/>
        <end position="18"/>
    </location>
</feature>
<comment type="caution">
    <text evidence="8">The sequence shown here is derived from an EMBL/GenBank/DDBJ whole genome shotgun (WGS) entry which is preliminary data.</text>
</comment>
<dbReference type="Gene3D" id="3.40.50.2300">
    <property type="match status" value="1"/>
</dbReference>
<protein>
    <recommendedName>
        <fullName evidence="2">protein-tyrosine-phosphatase</fullName>
        <ecNumber evidence="2">3.1.3.48</ecNumber>
    </recommendedName>
</protein>
<feature type="active site" evidence="5">
    <location>
        <position position="40"/>
    </location>
</feature>
<evidence type="ECO:0000259" key="7">
    <source>
        <dbReference type="SMART" id="SM00226"/>
    </source>
</evidence>
<dbReference type="CDD" id="cd16343">
    <property type="entry name" value="LMWPTP"/>
    <property type="match status" value="1"/>
</dbReference>
<proteinExistence type="inferred from homology"/>
<dbReference type="PANTHER" id="PTHR11717">
    <property type="entry name" value="LOW MOLECULAR WEIGHT PROTEIN TYROSINE PHOSPHATASE"/>
    <property type="match status" value="1"/>
</dbReference>